<dbReference type="GO" id="GO:0010508">
    <property type="term" value="P:positive regulation of autophagy"/>
    <property type="evidence" value="ECO:0007669"/>
    <property type="project" value="TreeGrafter"/>
</dbReference>
<feature type="region of interest" description="Disordered" evidence="1">
    <location>
        <begin position="1422"/>
        <end position="1461"/>
    </location>
</feature>
<dbReference type="Proteomes" id="UP000050790">
    <property type="component" value="Unassembled WGS sequence"/>
</dbReference>
<evidence type="ECO:0000313" key="4">
    <source>
        <dbReference type="WBParaSite" id="SMRG1_69870.1"/>
    </source>
</evidence>
<feature type="domain" description="DEP" evidence="2">
    <location>
        <begin position="1818"/>
        <end position="1895"/>
    </location>
</feature>
<feature type="compositionally biased region" description="Polar residues" evidence="1">
    <location>
        <begin position="1386"/>
        <end position="1409"/>
    </location>
</feature>
<evidence type="ECO:0000313" key="3">
    <source>
        <dbReference type="Proteomes" id="UP000050790"/>
    </source>
</evidence>
<name>A0AA85A832_9TREM</name>
<feature type="region of interest" description="Disordered" evidence="1">
    <location>
        <begin position="2180"/>
        <end position="2201"/>
    </location>
</feature>
<feature type="compositionally biased region" description="Polar residues" evidence="1">
    <location>
        <begin position="1422"/>
        <end position="1435"/>
    </location>
</feature>
<evidence type="ECO:0000256" key="1">
    <source>
        <dbReference type="SAM" id="MobiDB-lite"/>
    </source>
</evidence>
<dbReference type="GO" id="GO:0035556">
    <property type="term" value="P:intracellular signal transduction"/>
    <property type="evidence" value="ECO:0007669"/>
    <property type="project" value="InterPro"/>
</dbReference>
<dbReference type="InterPro" id="IPR000591">
    <property type="entry name" value="DEP_dom"/>
</dbReference>
<dbReference type="SUPFAM" id="SSF46785">
    <property type="entry name" value="Winged helix' DNA-binding domain"/>
    <property type="match status" value="1"/>
</dbReference>
<feature type="region of interest" description="Disordered" evidence="1">
    <location>
        <begin position="1030"/>
        <end position="1049"/>
    </location>
</feature>
<feature type="region of interest" description="Disordered" evidence="1">
    <location>
        <begin position="1054"/>
        <end position="1073"/>
    </location>
</feature>
<dbReference type="Pfam" id="PF19418">
    <property type="entry name" value="DEPDC5_CTD"/>
    <property type="match status" value="2"/>
</dbReference>
<protein>
    <recommendedName>
        <fullName evidence="2">DEP domain-containing protein</fullName>
    </recommendedName>
</protein>
<dbReference type="GO" id="GO:0005765">
    <property type="term" value="C:lysosomal membrane"/>
    <property type="evidence" value="ECO:0007669"/>
    <property type="project" value="TreeGrafter"/>
</dbReference>
<dbReference type="SMART" id="SM00049">
    <property type="entry name" value="DEP"/>
    <property type="match status" value="1"/>
</dbReference>
<dbReference type="PANTHER" id="PTHR13179:SF8">
    <property type="entry name" value="GATOR COMPLEX PROTEIN DEPDC5"/>
    <property type="match status" value="1"/>
</dbReference>
<organism evidence="3 4">
    <name type="scientific">Schistosoma margrebowiei</name>
    <dbReference type="NCBI Taxonomy" id="48269"/>
    <lineage>
        <taxon>Eukaryota</taxon>
        <taxon>Metazoa</taxon>
        <taxon>Spiralia</taxon>
        <taxon>Lophotrochozoa</taxon>
        <taxon>Platyhelminthes</taxon>
        <taxon>Trematoda</taxon>
        <taxon>Digenea</taxon>
        <taxon>Strigeidida</taxon>
        <taxon>Schistosomatoidea</taxon>
        <taxon>Schistosomatidae</taxon>
        <taxon>Schistosoma</taxon>
    </lineage>
</organism>
<dbReference type="InterPro" id="IPR036388">
    <property type="entry name" value="WH-like_DNA-bd_sf"/>
</dbReference>
<dbReference type="WBParaSite" id="SMRG1_69870.1">
    <property type="protein sequence ID" value="SMRG1_69870.1"/>
    <property type="gene ID" value="SMRG1_69870"/>
</dbReference>
<dbReference type="PANTHER" id="PTHR13179">
    <property type="entry name" value="DEP DOMAIN CONTAINING PROTEIN 5"/>
    <property type="match status" value="1"/>
</dbReference>
<dbReference type="PROSITE" id="PS50186">
    <property type="entry name" value="DEP"/>
    <property type="match status" value="1"/>
</dbReference>
<proteinExistence type="predicted"/>
<feature type="region of interest" description="Disordered" evidence="1">
    <location>
        <begin position="1128"/>
        <end position="1150"/>
    </location>
</feature>
<reference evidence="4" key="1">
    <citation type="submission" date="2023-11" db="UniProtKB">
        <authorList>
            <consortium name="WormBaseParasite"/>
        </authorList>
    </citation>
    <scope>IDENTIFICATION</scope>
</reference>
<dbReference type="InterPro" id="IPR027244">
    <property type="entry name" value="IML1"/>
</dbReference>
<evidence type="ECO:0000259" key="2">
    <source>
        <dbReference type="PROSITE" id="PS50186"/>
    </source>
</evidence>
<dbReference type="InterPro" id="IPR048255">
    <property type="entry name" value="IML1_N"/>
</dbReference>
<dbReference type="GO" id="GO:0034198">
    <property type="term" value="P:cellular response to amino acid starvation"/>
    <property type="evidence" value="ECO:0007669"/>
    <property type="project" value="TreeGrafter"/>
</dbReference>
<feature type="compositionally biased region" description="Low complexity" evidence="1">
    <location>
        <begin position="1128"/>
        <end position="1147"/>
    </location>
</feature>
<feature type="compositionally biased region" description="Low complexity" evidence="1">
    <location>
        <begin position="1436"/>
        <end position="1461"/>
    </location>
</feature>
<dbReference type="Gene3D" id="1.10.10.10">
    <property type="entry name" value="Winged helix-like DNA-binding domain superfamily/Winged helix DNA-binding domain"/>
    <property type="match status" value="1"/>
</dbReference>
<accession>A0AA85A832</accession>
<dbReference type="GO" id="GO:1904262">
    <property type="term" value="P:negative regulation of TORC1 signaling"/>
    <property type="evidence" value="ECO:0007669"/>
    <property type="project" value="TreeGrafter"/>
</dbReference>
<dbReference type="GO" id="GO:0005096">
    <property type="term" value="F:GTPase activator activity"/>
    <property type="evidence" value="ECO:0007669"/>
    <property type="project" value="InterPro"/>
</dbReference>
<dbReference type="GO" id="GO:1990130">
    <property type="term" value="C:GATOR1 complex"/>
    <property type="evidence" value="ECO:0007669"/>
    <property type="project" value="TreeGrafter"/>
</dbReference>
<feature type="compositionally biased region" description="Low complexity" evidence="1">
    <location>
        <begin position="1365"/>
        <end position="1380"/>
    </location>
</feature>
<dbReference type="InterPro" id="IPR036390">
    <property type="entry name" value="WH_DNA-bd_sf"/>
</dbReference>
<sequence>MVVKQKFKLHYHSRNDSRGFVTEDVIISSRGGHNINIGDVIEVYHPEDVHHALFLVTTLSDDLQNRDVISVEQSLAHTFKLQQHKNVIVNVINKETISLDLVELYFRDQYFSRRDFCNITQKLIGTVVHVNKKLTCNETRTQVGDLWRLGERYSCGYIDSKTKIIFRSSTAVIHIFIQMSQEMWWFDNNGDLYLEKAFKFLSKLFLKFWPENNCNHDTTVVFFTRIYIDDVPSEYSQSFKQDALSRYYEDFYRVIIQNERFTTDDWKRELGRMQYEILQFENNIYSYLRNTYPLMNKNSNKTKLNICTAMDANLLEVLNMAINLYSGYNIDRNFDRTGKLLFVITPGSGVYHVNENLLLLTKKRVLDLGVGVDLICLAEQPLHAVPLFKILSESFINPEEYVAPHWINCSYFKSAQELKYIEMGKPFPRVKVVSFKHSNEVPISTFINDLPRDDHEPGNQQTNVPKENFDDTIPTTTSITITKSSLPIYRIAYPPYQSPSNQNKRKKSHQLPNEVISGNITKSHDSITSDYCSPSTVRHQLDDNPSHMISSITDQSSSVESNLIPICCSNHTTQISTNAITAICKSKQIVSTSSSSSYRNLSRSYDSYITSNGSITPLVSSTTVSGIGFGITSHSQIVNVDKYQPTNHIHTSLSRVSSIGGSNNSGSGSISGYTTITSLPSVRERCIENGQLITDKNQILSIPVTSRNARSRTQSFNGEQRTKLPYIDNHANFREIHNSVNEANYNVNNAEVAYLHENAISRCRTMDVILSDGQPSTSSWNIITPQHFTLRNCNSIDRRTNGTLSLSGLNSHTLPFIRRKSSITLYSAITTTTTNNTTNTNTPIHCGKFNSTTYSRNLTNYATSSLISGAYFPFGLSKNSYRMPISAGQRRWALVRPSDEHGGTITPHCIITSKDDIDFMYPAPLPYNLCQIWTAYFDFLRARFLDKRESNQNSVKDNNDNNVDCVNRPITDIQHSRFNKANAYIYSKHLSAYDERTTKKENISNGRLPMTLPSTSISTNHISQLQFNDKTTSEYNPSNSNNHPSTLPNSVTLEETEQHNRPRNNDNNNTNSLIQTSENSRKALENLLEAVRHAMFSYSIQSSSLSAPYVSSMPSLSSTFWHQNQNITTTNTTTSNNNNNNPTSNSNDDQKLFSVQMNNFNTLTNYKQMIPKRVDALRNMLRLIGVDWKSLIVPACLPVDTDYFPDTCRLRSEWYTLHDYRVVPSGMSPDEWDSMNNTFSEPGALYNRRQLTAREVFQEMVLQRISQGFQLCHEVVVHNPTNSNNVEHHSVTSINTSPTTIMQNDNLSNCSNNKPKTLSVIKQNNDRHTTSNSPHTTYHSRRVSNISTNVIDTTINNSSPSYFPTTRNTTNTTQFTKSTNRCLPTRLSSKFPTINNNAQPSRGSNVSPSIYSGRVLGVGLTINPSNRSGNQSNCHNGSRTSNNNSNNNNHNNSNNRNVTTTIKSINRYTIKKSDNNTTTNTMFNSSLSKFGDTDQLLKTTNTRKLSIGHLFHLISLDEDSIGVTSYREIDKLIKITYSYALQVPDAKSYVSLHTNFTSDSTVILNWNYLDNYLCNRGISDSFRLLPNLKFWRSRFFVIPIFSNETRRLAEAIRDNHITGQRIQCDVYESDYVNINREKTCEKFVHFIESINRIRRTPITSRKLNRQSTIEKSDLHRGATTTTTTATTSFNATILNDTTINSCCKSKTNLLTTVPHTRPSIITSINTTGSLNETIDYNIQLINRGSAINNSSNIVHIDSFYSTTSLPNIPGISYQNTEDQSFSTNPGQVTQNTSMFNSSLFNSNTNITYYLVALMMVDNDNGLPFISATTTDAFPNYTFISIDAVNWIIKWFPDITTIEQAIFYLQQMLEAGWICHTSGNSKHVFIYGTYFYTLLIPDIKQLTNTQVDTSLNLSTLDNSEMNIHSAPVTPIQLNIPYTNCTSSPSSNTSQSVFGLSSSSIFPLTTTTLTTTSLSTSNNLIISCYSSTNNTISITNLPYTNSLNVNSNLLNNLSASAISTITTTTTTTTTTNSNSISTTTTTTTATTSTIINNPISTIVSLTPITSSNYTNTVTNTALLSHMNISVHLFKTLSNIDLNLLQQLPIQFPKDYLPKLSNDTTKWTSVFQNEWAEISIVHYGSNEYHMKQQQHQHNHHQQQQILDSKYMNSNIDNNDALNEMNDTSTISSSSFSTPTTTTPTATTTTTITNTTTIPITTNNSCPSLSTSEIKFEHVNELISFFNDGLLTYSSISTLFGIPDKTGFQEIDQVLRKTCLCDLDGPNNDGPVEWAHCVYDANYHPTCAFSIELQWLVVTGGRMAELVSLWYQKAGTANLHFFPVPCYPFGQSNDDLSDKDPLRKPIFLPINVNVLIEVAKNFYNQLQNENSSLIYENSLLNMTDLLNYLFPDIPHSERLTCIRFFQDSILRRFGFINDSCVKDRLDYELHGRLAFGSSCFSQKQWIYVHCSGGIFTMIPSYESGEVQGENTTRNCSVITESSGSRKSEEIDHNIDHLKDDYKRTINMDTLCISSDCTANCFTIQKSLGYFWTWNHMLPKRWRGHLTGDELFQDGMLTDFRIFLNGEDNRLFELFNRFLETLFTNNNNNQSM</sequence>
<dbReference type="InterPro" id="IPR045838">
    <property type="entry name" value="DEPDC5_CTD"/>
</dbReference>
<dbReference type="Pfam" id="PF12257">
    <property type="entry name" value="IML1"/>
    <property type="match status" value="1"/>
</dbReference>
<dbReference type="Pfam" id="PF23013">
    <property type="entry name" value="IML1_N"/>
    <property type="match status" value="1"/>
</dbReference>
<feature type="region of interest" description="Disordered" evidence="1">
    <location>
        <begin position="1358"/>
        <end position="1409"/>
    </location>
</feature>
<feature type="region of interest" description="Disordered" evidence="1">
    <location>
        <begin position="446"/>
        <end position="474"/>
    </location>
</feature>
<dbReference type="InterPro" id="IPR055213">
    <property type="entry name" value="IML1_double_psi_beta_barrel"/>
</dbReference>